<reference evidence="2" key="2">
    <citation type="submission" date="2020-02" db="EMBL/GenBank/DDBJ databases">
        <authorList>
            <person name="Matsumoto Y."/>
            <person name="Kinjo T."/>
            <person name="Motooka D."/>
            <person name="Nabeya D."/>
            <person name="Jung N."/>
            <person name="Uechi K."/>
            <person name="Horii T."/>
            <person name="Iida T."/>
            <person name="Fujita J."/>
            <person name="Nakamura S."/>
        </authorList>
    </citation>
    <scope>NUCLEOTIDE SEQUENCE</scope>
    <source>
        <strain evidence="2">JCM 12375</strain>
    </source>
</reference>
<keyword evidence="4" id="KW-1185">Reference proteome</keyword>
<evidence type="ECO:0000313" key="3">
    <source>
        <dbReference type="EMBL" id="BDY30327.1"/>
    </source>
</evidence>
<dbReference type="Proteomes" id="UP001241092">
    <property type="component" value="Chromosome"/>
</dbReference>
<accession>A0AAI8XPU9</accession>
<reference evidence="2 4" key="1">
    <citation type="journal article" date="2019" name="Emerg. Microbes Infect.">
        <title>Comprehensive subspecies identification of 175 nontuberculous mycobacteria species based on 7547 genomic profiles.</title>
        <authorList>
            <person name="Matsumoto Y."/>
            <person name="Kinjo T."/>
            <person name="Motooka D."/>
            <person name="Nabeya D."/>
            <person name="Jung N."/>
            <person name="Uechi K."/>
            <person name="Horii T."/>
            <person name="Iida T."/>
            <person name="Fujita J."/>
            <person name="Nakamura S."/>
        </authorList>
    </citation>
    <scope>NUCLEOTIDE SEQUENCE [LARGE SCALE GENOMIC DNA]</scope>
    <source>
        <strain evidence="2 4">JCM 12375</strain>
    </source>
</reference>
<reference evidence="3" key="3">
    <citation type="submission" date="2023-03" db="EMBL/GenBank/DDBJ databases">
        <title>Draft genome sequence of a Mycolicibacterium mageritense strain H4_3_1 isolated from a hybrid biological-inorganic system reactor.</title>
        <authorList>
            <person name="Feng X."/>
            <person name="Kazama D."/>
            <person name="Sato K."/>
            <person name="Kobayashi H."/>
        </authorList>
    </citation>
    <scope>NUCLEOTIDE SEQUENCE</scope>
    <source>
        <strain evidence="3">H4_3_1</strain>
    </source>
</reference>
<keyword evidence="1" id="KW-0472">Membrane</keyword>
<dbReference type="EMBL" id="AP022567">
    <property type="protein sequence ID" value="BBX35431.1"/>
    <property type="molecule type" value="Genomic_DNA"/>
</dbReference>
<sequence>MAEISPTTLRRVLIVTGLVLGVLILIIALVYAMAFIILAPMMA</sequence>
<evidence type="ECO:0000313" key="4">
    <source>
        <dbReference type="Proteomes" id="UP000465622"/>
    </source>
</evidence>
<evidence type="ECO:0000313" key="2">
    <source>
        <dbReference type="EMBL" id="BBX35431.1"/>
    </source>
</evidence>
<protein>
    <submittedName>
        <fullName evidence="3">Uncharacterized protein</fullName>
    </submittedName>
</protein>
<keyword evidence="1" id="KW-0812">Transmembrane</keyword>
<dbReference type="RefSeq" id="WP_036428555.1">
    <property type="nucleotide sequence ID" value="NZ_AP022567.1"/>
</dbReference>
<proteinExistence type="predicted"/>
<evidence type="ECO:0000313" key="5">
    <source>
        <dbReference type="Proteomes" id="UP001241092"/>
    </source>
</evidence>
<organism evidence="3 5">
    <name type="scientific">Mycolicibacterium mageritense</name>
    <name type="common">Mycobacterium mageritense</name>
    <dbReference type="NCBI Taxonomy" id="53462"/>
    <lineage>
        <taxon>Bacteria</taxon>
        <taxon>Bacillati</taxon>
        <taxon>Actinomycetota</taxon>
        <taxon>Actinomycetes</taxon>
        <taxon>Mycobacteriales</taxon>
        <taxon>Mycobacteriaceae</taxon>
        <taxon>Mycolicibacterium</taxon>
    </lineage>
</organism>
<dbReference type="AlphaFoldDB" id="A0AAI8XPU9"/>
<evidence type="ECO:0000256" key="1">
    <source>
        <dbReference type="SAM" id="Phobius"/>
    </source>
</evidence>
<name>A0AAI8XPU9_MYCME</name>
<dbReference type="Proteomes" id="UP000465622">
    <property type="component" value="Chromosome"/>
</dbReference>
<gene>
    <name evidence="3" type="ORF">hbim_04270</name>
    <name evidence="2" type="ORF">MMAGJ_47130</name>
</gene>
<keyword evidence="1" id="KW-1133">Transmembrane helix</keyword>
<dbReference type="EMBL" id="AP027452">
    <property type="protein sequence ID" value="BDY30327.1"/>
    <property type="molecule type" value="Genomic_DNA"/>
</dbReference>
<feature type="transmembrane region" description="Helical" evidence="1">
    <location>
        <begin position="12"/>
        <end position="39"/>
    </location>
</feature>